<reference evidence="1 3" key="2">
    <citation type="submission" date="2018-10" db="EMBL/GenBank/DDBJ databases">
        <title>Whole Genome of Vibrio owensii strain 170502, isolated from Acute Hepatopancreatic Necrosis Disease (AHPND) shrimp.</title>
        <authorList>
            <person name="Yan M."/>
            <person name="Wang X."/>
            <person name="Wang Y."/>
        </authorList>
    </citation>
    <scope>NUCLEOTIDE SEQUENCE [LARGE SCALE GENOMIC DNA]</scope>
    <source>
        <strain evidence="1 3">1700302</strain>
    </source>
</reference>
<keyword evidence="3" id="KW-1185">Reference proteome</keyword>
<evidence type="ECO:0000313" key="1">
    <source>
        <dbReference type="EMBL" id="AYO18104.1"/>
    </source>
</evidence>
<dbReference type="AlphaFoldDB" id="A0AAP9GBW7"/>
<dbReference type="EMBL" id="CP045859">
    <property type="protein sequence ID" value="QGH47253.1"/>
    <property type="molecule type" value="Genomic_DNA"/>
</dbReference>
<dbReference type="RefSeq" id="WP_054824810.1">
    <property type="nucleotide sequence ID" value="NZ_CP033138.1"/>
</dbReference>
<dbReference type="Proteomes" id="UP000390336">
    <property type="component" value="Chromosome 1"/>
</dbReference>
<reference evidence="2" key="3">
    <citation type="submission" date="2019-11" db="EMBL/GenBank/DDBJ databases">
        <title>Complete genome sequence of Vibrio owensii SH-14 isolated from shrimp with acute hepatopancreatic necrosis diease.</title>
        <authorList>
            <person name="Liang X."/>
            <person name="Wang Y."/>
        </authorList>
    </citation>
    <scope>NUCLEOTIDE SEQUENCE</scope>
    <source>
        <strain evidence="2">SH14</strain>
    </source>
</reference>
<organism evidence="2 4">
    <name type="scientific">Vibrio owensii</name>
    <dbReference type="NCBI Taxonomy" id="696485"/>
    <lineage>
        <taxon>Bacteria</taxon>
        <taxon>Pseudomonadati</taxon>
        <taxon>Pseudomonadota</taxon>
        <taxon>Gammaproteobacteria</taxon>
        <taxon>Vibrionales</taxon>
        <taxon>Vibrionaceae</taxon>
        <taxon>Vibrio</taxon>
    </lineage>
</organism>
<protein>
    <submittedName>
        <fullName evidence="2">Uncharacterized protein</fullName>
    </submittedName>
</protein>
<evidence type="ECO:0000313" key="4">
    <source>
        <dbReference type="Proteomes" id="UP000390336"/>
    </source>
</evidence>
<reference evidence="2 4" key="1">
    <citation type="journal article" date="2015" name="Genome Announc.">
        <title>Draft Genome Sequence of Vibrio owensii Strain SH-14, Which Causes Shrimp Acute Hepatopancreatic Necrosis Disease.</title>
        <authorList>
            <person name="Liu L."/>
            <person name="Xiao J."/>
            <person name="Xia X."/>
            <person name="Pan Y."/>
            <person name="Yan S."/>
            <person name="Wang Y."/>
        </authorList>
    </citation>
    <scope>NUCLEOTIDE SEQUENCE [LARGE SCALE GENOMIC DNA]</scope>
    <source>
        <strain evidence="2 4">SH14</strain>
    </source>
</reference>
<evidence type="ECO:0000313" key="2">
    <source>
        <dbReference type="EMBL" id="QGH47253.1"/>
    </source>
</evidence>
<accession>A0AAP9GBW7</accession>
<dbReference type="Proteomes" id="UP000272136">
    <property type="component" value="Chromosome 2"/>
</dbReference>
<dbReference type="EMBL" id="CP033138">
    <property type="protein sequence ID" value="AYO18104.1"/>
    <property type="molecule type" value="Genomic_DNA"/>
</dbReference>
<name>A0AAP9GBW7_9VIBR</name>
<gene>
    <name evidence="2" type="ORF">APZ19_09220</name>
    <name evidence="1" type="ORF">D0812_27580</name>
</gene>
<sequence length="85" mass="9951">MTTFTDKAKPVFFDIKNDQKPLIKNLLTVIEQHNPQHAAQIETEASTWHVMFLMEQLDYFGFIELVGQHWFITFDGKDLLNRLGV</sequence>
<evidence type="ECO:0000313" key="3">
    <source>
        <dbReference type="Proteomes" id="UP000272136"/>
    </source>
</evidence>
<proteinExistence type="predicted"/>